<dbReference type="InterPro" id="IPR014710">
    <property type="entry name" value="RmlC-like_jellyroll"/>
</dbReference>
<dbReference type="Gene3D" id="1.10.10.10">
    <property type="entry name" value="Winged helix-like DNA-binding domain superfamily/Winged helix DNA-binding domain"/>
    <property type="match status" value="1"/>
</dbReference>
<evidence type="ECO:0000256" key="2">
    <source>
        <dbReference type="ARBA" id="ARBA00023125"/>
    </source>
</evidence>
<dbReference type="InterPro" id="IPR036388">
    <property type="entry name" value="WH-like_DNA-bd_sf"/>
</dbReference>
<protein>
    <submittedName>
        <fullName evidence="5">Crp/Fnr family transcriptional regulator</fullName>
    </submittedName>
</protein>
<evidence type="ECO:0000256" key="1">
    <source>
        <dbReference type="ARBA" id="ARBA00023015"/>
    </source>
</evidence>
<dbReference type="SUPFAM" id="SSF51206">
    <property type="entry name" value="cAMP-binding domain-like"/>
    <property type="match status" value="1"/>
</dbReference>
<dbReference type="InterPro" id="IPR012318">
    <property type="entry name" value="HTH_CRP"/>
</dbReference>
<comment type="caution">
    <text evidence="5">The sequence shown here is derived from an EMBL/GenBank/DDBJ whole genome shotgun (WGS) entry which is preliminary data.</text>
</comment>
<dbReference type="PROSITE" id="PS51063">
    <property type="entry name" value="HTH_CRP_2"/>
    <property type="match status" value="1"/>
</dbReference>
<dbReference type="InterPro" id="IPR000595">
    <property type="entry name" value="cNMP-bd_dom"/>
</dbReference>
<gene>
    <name evidence="5" type="ORF">ILT43_01725</name>
</gene>
<dbReference type="Pfam" id="PF13545">
    <property type="entry name" value="HTH_Crp_2"/>
    <property type="match status" value="1"/>
</dbReference>
<sequence>MAEVTGTETITGRFLMGRRRSQLTADDIAALEGSVQTVRSLPARTLMITAGERVTVSTMLLEGFICRYMDDREGLRQLVAIHVPGDFVDLHGFPMEMLDHDIATLGPVKVASWPHAALAKVMEGRPNLTRMLWFSTLLDAAMHREWIFRLGRLGAEGRVAHLMCELNVRLEMVGLASDGRFPLPLKQADLAEACGLTGVHVNRVLRSLRERGMLVFRNGIVEILDRRALATLGEFDPAYLFPDDLRKD</sequence>
<dbReference type="CDD" id="cd00038">
    <property type="entry name" value="CAP_ED"/>
    <property type="match status" value="1"/>
</dbReference>
<evidence type="ECO:0000259" key="4">
    <source>
        <dbReference type="PROSITE" id="PS51063"/>
    </source>
</evidence>
<dbReference type="Gene3D" id="2.60.120.10">
    <property type="entry name" value="Jelly Rolls"/>
    <property type="match status" value="1"/>
</dbReference>
<keyword evidence="6" id="KW-1185">Reference proteome</keyword>
<feature type="domain" description="HTH crp-type" evidence="4">
    <location>
        <begin position="153"/>
        <end position="227"/>
    </location>
</feature>
<organism evidence="5 6">
    <name type="scientific">Sphingomonas longa</name>
    <dbReference type="NCBI Taxonomy" id="2778730"/>
    <lineage>
        <taxon>Bacteria</taxon>
        <taxon>Pseudomonadati</taxon>
        <taxon>Pseudomonadota</taxon>
        <taxon>Alphaproteobacteria</taxon>
        <taxon>Sphingomonadales</taxon>
        <taxon>Sphingomonadaceae</taxon>
        <taxon>Sphingomonas</taxon>
    </lineage>
</organism>
<accession>A0ABS2D2C6</accession>
<proteinExistence type="predicted"/>
<dbReference type="SMART" id="SM00419">
    <property type="entry name" value="HTH_CRP"/>
    <property type="match status" value="1"/>
</dbReference>
<keyword evidence="2" id="KW-0238">DNA-binding</keyword>
<dbReference type="SUPFAM" id="SSF46785">
    <property type="entry name" value="Winged helix' DNA-binding domain"/>
    <property type="match status" value="1"/>
</dbReference>
<dbReference type="InterPro" id="IPR036390">
    <property type="entry name" value="WH_DNA-bd_sf"/>
</dbReference>
<keyword evidence="3" id="KW-0804">Transcription</keyword>
<evidence type="ECO:0000313" key="6">
    <source>
        <dbReference type="Proteomes" id="UP000763641"/>
    </source>
</evidence>
<dbReference type="InterPro" id="IPR018490">
    <property type="entry name" value="cNMP-bd_dom_sf"/>
</dbReference>
<evidence type="ECO:0000256" key="3">
    <source>
        <dbReference type="ARBA" id="ARBA00023163"/>
    </source>
</evidence>
<dbReference type="EMBL" id="JAFEMC010000001">
    <property type="protein sequence ID" value="MBM6575075.1"/>
    <property type="molecule type" value="Genomic_DNA"/>
</dbReference>
<name>A0ABS2D2C6_9SPHN</name>
<keyword evidence="1" id="KW-0805">Transcription regulation</keyword>
<evidence type="ECO:0000313" key="5">
    <source>
        <dbReference type="EMBL" id="MBM6575075.1"/>
    </source>
</evidence>
<dbReference type="RefSeq" id="WP_204193593.1">
    <property type="nucleotide sequence ID" value="NZ_JAFEMC010000001.1"/>
</dbReference>
<reference evidence="5 6" key="1">
    <citation type="submission" date="2020-12" db="EMBL/GenBank/DDBJ databases">
        <title>Sphingomonas sp.</title>
        <authorList>
            <person name="Kim M.K."/>
        </authorList>
    </citation>
    <scope>NUCLEOTIDE SEQUENCE [LARGE SCALE GENOMIC DNA]</scope>
    <source>
        <strain evidence="5 6">BT552</strain>
    </source>
</reference>
<dbReference type="Proteomes" id="UP000763641">
    <property type="component" value="Unassembled WGS sequence"/>
</dbReference>